<proteinExistence type="inferred from homology"/>
<evidence type="ECO:0000313" key="3">
    <source>
        <dbReference type="EMBL" id="GAI61487.1"/>
    </source>
</evidence>
<dbReference type="NCBIfam" id="NF002327">
    <property type="entry name" value="PRK01286.1-2"/>
    <property type="match status" value="1"/>
</dbReference>
<dbReference type="PANTHER" id="PTHR35795">
    <property type="entry name" value="SLR1885 PROTEIN"/>
    <property type="match status" value="1"/>
</dbReference>
<dbReference type="EMBL" id="BARW01000242">
    <property type="protein sequence ID" value="GAI61487.1"/>
    <property type="molecule type" value="Genomic_DNA"/>
</dbReference>
<feature type="domain" description="HD" evidence="2">
    <location>
        <begin position="78"/>
        <end position="198"/>
    </location>
</feature>
<dbReference type="HAMAP" id="MF_01212">
    <property type="entry name" value="dGTPase_type2"/>
    <property type="match status" value="1"/>
</dbReference>
<dbReference type="InterPro" id="IPR006261">
    <property type="entry name" value="dGTPase"/>
</dbReference>
<organism evidence="3">
    <name type="scientific">marine sediment metagenome</name>
    <dbReference type="NCBI Taxonomy" id="412755"/>
    <lineage>
        <taxon>unclassified sequences</taxon>
        <taxon>metagenomes</taxon>
        <taxon>ecological metagenomes</taxon>
    </lineage>
</organism>
<dbReference type="PANTHER" id="PTHR35795:SF1">
    <property type="entry name" value="BIS(5'-NUCLEOSYL)-TETRAPHOSPHATASE, SYMMETRICAL"/>
    <property type="match status" value="1"/>
</dbReference>
<keyword evidence="1" id="KW-0378">Hydrolase</keyword>
<dbReference type="InterPro" id="IPR026875">
    <property type="entry name" value="PHydrolase_assoc_dom"/>
</dbReference>
<dbReference type="InterPro" id="IPR023023">
    <property type="entry name" value="dNTPase_2"/>
</dbReference>
<dbReference type="GO" id="GO:0016793">
    <property type="term" value="F:triphosphoric monoester hydrolase activity"/>
    <property type="evidence" value="ECO:0007669"/>
    <property type="project" value="InterPro"/>
</dbReference>
<name>X1PYZ6_9ZZZZ</name>
<dbReference type="SUPFAM" id="SSF109604">
    <property type="entry name" value="HD-domain/PDEase-like"/>
    <property type="match status" value="1"/>
</dbReference>
<dbReference type="AlphaFoldDB" id="X1PYZ6"/>
<evidence type="ECO:0000259" key="2">
    <source>
        <dbReference type="PROSITE" id="PS51831"/>
    </source>
</evidence>
<dbReference type="InterPro" id="IPR051094">
    <property type="entry name" value="Diverse_Catalytic_Enzymes"/>
</dbReference>
<dbReference type="Gene3D" id="1.10.3210.10">
    <property type="entry name" value="Hypothetical protein af1432"/>
    <property type="match status" value="1"/>
</dbReference>
<reference evidence="3" key="1">
    <citation type="journal article" date="2014" name="Front. Microbiol.">
        <title>High frequency of phylogenetically diverse reductive dehalogenase-homologous genes in deep subseafloor sedimentary metagenomes.</title>
        <authorList>
            <person name="Kawai M."/>
            <person name="Futagami T."/>
            <person name="Toyoda A."/>
            <person name="Takaki Y."/>
            <person name="Nishi S."/>
            <person name="Hori S."/>
            <person name="Arai W."/>
            <person name="Tsubouchi T."/>
            <person name="Morono Y."/>
            <person name="Uchiyama I."/>
            <person name="Ito T."/>
            <person name="Fujiyama A."/>
            <person name="Inagaki F."/>
            <person name="Takami H."/>
        </authorList>
    </citation>
    <scope>NUCLEOTIDE SEQUENCE</scope>
    <source>
        <strain evidence="3">Expedition CK06-06</strain>
    </source>
</reference>
<comment type="caution">
    <text evidence="3">The sequence shown here is derived from an EMBL/GenBank/DDBJ whole genome shotgun (WGS) entry which is preliminary data.</text>
</comment>
<evidence type="ECO:0000256" key="1">
    <source>
        <dbReference type="ARBA" id="ARBA00022801"/>
    </source>
</evidence>
<protein>
    <recommendedName>
        <fullName evidence="2">HD domain-containing protein</fullName>
    </recommendedName>
</protein>
<dbReference type="Pfam" id="PF01966">
    <property type="entry name" value="HD"/>
    <property type="match status" value="1"/>
</dbReference>
<dbReference type="InterPro" id="IPR003607">
    <property type="entry name" value="HD/PDEase_dom"/>
</dbReference>
<dbReference type="CDD" id="cd00077">
    <property type="entry name" value="HDc"/>
    <property type="match status" value="1"/>
</dbReference>
<dbReference type="Pfam" id="PF13286">
    <property type="entry name" value="HD_assoc"/>
    <property type="match status" value="1"/>
</dbReference>
<sequence>MISRLNIRQIAEEKEESLSPYAVKSRSSRGRLRLEEPCPVRTAFQRDRDRIIHCNAFRRLKHKTQVFIAPLGDHYVTRLTHTLEVSQIARTIARALNLNEDLTEAISLGHDLGHTPFGHVGEEVLNELYHGGFRHNEQSLRVVDTLENDGQGLNLTWEVRDGILNHSKTRVDILGQGWGKVNTLEGEVCKLADTVAYINHDIGDAIRAGIITENDLPLSAITILGRFHSQRINTMVCDIIDYSWVASGYNTIDNPTIGMSHQVLEATNNLRDFLFDRVYNVRSAQEEAEKARGVIRLLYKYFTEHEDKLPSEYRFYSDEIEQRVVDYIAGMTDQYALRMAEELPLTKGEVK</sequence>
<gene>
    <name evidence="3" type="ORF">S12H4_01276</name>
</gene>
<dbReference type="NCBIfam" id="TIGR01353">
    <property type="entry name" value="dGTP_triPase"/>
    <property type="match status" value="1"/>
</dbReference>
<dbReference type="InterPro" id="IPR006674">
    <property type="entry name" value="HD_domain"/>
</dbReference>
<dbReference type="PROSITE" id="PS51831">
    <property type="entry name" value="HD"/>
    <property type="match status" value="1"/>
</dbReference>
<dbReference type="SMART" id="SM00471">
    <property type="entry name" value="HDc"/>
    <property type="match status" value="1"/>
</dbReference>
<accession>X1PYZ6</accession>